<keyword evidence="11" id="KW-1185">Reference proteome</keyword>
<dbReference type="Gene3D" id="3.40.50.300">
    <property type="entry name" value="P-loop containing nucleotide triphosphate hydrolases"/>
    <property type="match status" value="1"/>
</dbReference>
<evidence type="ECO:0000259" key="9">
    <source>
        <dbReference type="Pfam" id="PF01595"/>
    </source>
</evidence>
<comment type="pathway">
    <text evidence="3">tRNA modification; 5-methoxycarbonylmethyl-2-thiouridine-tRNA biosynthesis.</text>
</comment>
<dbReference type="GO" id="GO:0033588">
    <property type="term" value="C:elongator holoenzyme complex"/>
    <property type="evidence" value="ECO:0007669"/>
    <property type="project" value="InterPro"/>
</dbReference>
<dbReference type="InterPro" id="IPR002550">
    <property type="entry name" value="CNNM"/>
</dbReference>
<gene>
    <name evidence="10" type="ORF">Nepgr_017158</name>
</gene>
<evidence type="ECO:0000256" key="6">
    <source>
        <dbReference type="ARBA" id="ARBA00022490"/>
    </source>
</evidence>
<sequence length="386" mass="42689">MGTTDLCKGSFQRGIYTMEMDVMKGKMHSLLKSPEKLFGLSTVPKFPQAVMAAIKFPSSSFSRNPLVGSTSQNPTLKPGPNSSVFISSSVPGVDEILGGGLCLESLIIVMEDPKAPHHVLLLRNFIAQSLVQNQPLLYAKPSKDSKFFLGTLPSPMLSHDNKPHDRVEQEKGLKIAWQYKKYFEEGEQTSNNRNNKLKYCNDCDLWKTWKRHILTRKPIECVSMEDSTNDNRKLLDCEYNPNDTLHHAMDWIARRVSDFGLAKLALEADAHVSSREMGLDSFLVVRELAEQETDNGIFKMLHRDVTQFRTSILIGTTVANIGATALVIAVATEISGEVGVGAAIEVITVAVLLLSKINPTGIFVPNATEVARFMAVDLPSLRGPFL</sequence>
<comment type="subcellular location">
    <subcellularLocation>
        <location evidence="2">Cytoplasm</location>
    </subcellularLocation>
    <subcellularLocation>
        <location evidence="1">Nucleus</location>
    </subcellularLocation>
</comment>
<evidence type="ECO:0000313" key="11">
    <source>
        <dbReference type="Proteomes" id="UP001279734"/>
    </source>
</evidence>
<comment type="similarity">
    <text evidence="4">Belongs to the ELP4 family.</text>
</comment>
<accession>A0AAD3SRV9</accession>
<evidence type="ECO:0000256" key="3">
    <source>
        <dbReference type="ARBA" id="ARBA00005043"/>
    </source>
</evidence>
<evidence type="ECO:0000256" key="5">
    <source>
        <dbReference type="ARBA" id="ARBA00020265"/>
    </source>
</evidence>
<evidence type="ECO:0000256" key="1">
    <source>
        <dbReference type="ARBA" id="ARBA00004123"/>
    </source>
</evidence>
<evidence type="ECO:0000256" key="8">
    <source>
        <dbReference type="ARBA" id="ARBA00023242"/>
    </source>
</evidence>
<dbReference type="Pfam" id="PF01595">
    <property type="entry name" value="CNNM"/>
    <property type="match status" value="1"/>
</dbReference>
<dbReference type="InterPro" id="IPR027417">
    <property type="entry name" value="P-loop_NTPase"/>
</dbReference>
<keyword evidence="7" id="KW-0819">tRNA processing</keyword>
<proteinExistence type="inferred from homology"/>
<comment type="caution">
    <text evidence="10">The sequence shown here is derived from an EMBL/GenBank/DDBJ whole genome shotgun (WGS) entry which is preliminary data.</text>
</comment>
<evidence type="ECO:0000313" key="10">
    <source>
        <dbReference type="EMBL" id="GMH15317.1"/>
    </source>
</evidence>
<dbReference type="PANTHER" id="PTHR12896:SF1">
    <property type="entry name" value="ELONGATOR COMPLEX PROTEIN 4"/>
    <property type="match status" value="1"/>
</dbReference>
<dbReference type="InterPro" id="IPR008728">
    <property type="entry name" value="Elongator_complex_protein_4"/>
</dbReference>
<protein>
    <recommendedName>
        <fullName evidence="5">Elongator complex protein 4</fullName>
    </recommendedName>
</protein>
<dbReference type="GO" id="GO:0005737">
    <property type="term" value="C:cytoplasm"/>
    <property type="evidence" value="ECO:0007669"/>
    <property type="project" value="UniProtKB-SubCell"/>
</dbReference>
<dbReference type="EMBL" id="BSYO01000015">
    <property type="protein sequence ID" value="GMH15317.1"/>
    <property type="molecule type" value="Genomic_DNA"/>
</dbReference>
<dbReference type="Pfam" id="PF05625">
    <property type="entry name" value="PAXNEB"/>
    <property type="match status" value="1"/>
</dbReference>
<reference evidence="10" key="1">
    <citation type="submission" date="2023-05" db="EMBL/GenBank/DDBJ databases">
        <title>Nepenthes gracilis genome sequencing.</title>
        <authorList>
            <person name="Fukushima K."/>
        </authorList>
    </citation>
    <scope>NUCLEOTIDE SEQUENCE</scope>
    <source>
        <strain evidence="10">SING2019-196</strain>
    </source>
</reference>
<dbReference type="GO" id="GO:0008023">
    <property type="term" value="C:transcription elongation factor complex"/>
    <property type="evidence" value="ECO:0007669"/>
    <property type="project" value="TreeGrafter"/>
</dbReference>
<dbReference type="GO" id="GO:0002098">
    <property type="term" value="P:tRNA wobble uridine modification"/>
    <property type="evidence" value="ECO:0007669"/>
    <property type="project" value="InterPro"/>
</dbReference>
<keyword evidence="6" id="KW-0963">Cytoplasm</keyword>
<keyword evidence="8" id="KW-0539">Nucleus</keyword>
<dbReference type="AlphaFoldDB" id="A0AAD3SRV9"/>
<evidence type="ECO:0000256" key="4">
    <source>
        <dbReference type="ARBA" id="ARBA00007573"/>
    </source>
</evidence>
<dbReference type="Proteomes" id="UP001279734">
    <property type="component" value="Unassembled WGS sequence"/>
</dbReference>
<feature type="domain" description="CNNM transmembrane" evidence="9">
    <location>
        <begin position="285"/>
        <end position="376"/>
    </location>
</feature>
<dbReference type="PANTHER" id="PTHR12896">
    <property type="entry name" value="PAX6 NEIGHBOR PROTEIN PAXNEB"/>
    <property type="match status" value="1"/>
</dbReference>
<organism evidence="10 11">
    <name type="scientific">Nepenthes gracilis</name>
    <name type="common">Slender pitcher plant</name>
    <dbReference type="NCBI Taxonomy" id="150966"/>
    <lineage>
        <taxon>Eukaryota</taxon>
        <taxon>Viridiplantae</taxon>
        <taxon>Streptophyta</taxon>
        <taxon>Embryophyta</taxon>
        <taxon>Tracheophyta</taxon>
        <taxon>Spermatophyta</taxon>
        <taxon>Magnoliopsida</taxon>
        <taxon>eudicotyledons</taxon>
        <taxon>Gunneridae</taxon>
        <taxon>Pentapetalae</taxon>
        <taxon>Caryophyllales</taxon>
        <taxon>Nepenthaceae</taxon>
        <taxon>Nepenthes</taxon>
    </lineage>
</organism>
<name>A0AAD3SRV9_NEPGR</name>
<evidence type="ECO:0000256" key="2">
    <source>
        <dbReference type="ARBA" id="ARBA00004496"/>
    </source>
</evidence>
<evidence type="ECO:0000256" key="7">
    <source>
        <dbReference type="ARBA" id="ARBA00022694"/>
    </source>
</evidence>